<dbReference type="InterPro" id="IPR004482">
    <property type="entry name" value="Mg_chelat-rel"/>
</dbReference>
<accession>A0A5D4NWA9</accession>
<dbReference type="InterPro" id="IPR025158">
    <property type="entry name" value="Mg_chelat-rel_C"/>
</dbReference>
<dbReference type="EMBL" id="VTEI01000003">
    <property type="protein sequence ID" value="TYS17718.1"/>
    <property type="molecule type" value="Genomic_DNA"/>
</dbReference>
<dbReference type="Gene3D" id="3.40.50.300">
    <property type="entry name" value="P-loop containing nucleotide triphosphate hydrolases"/>
    <property type="match status" value="1"/>
</dbReference>
<dbReference type="InterPro" id="IPR014721">
    <property type="entry name" value="Ribsml_uS5_D2-typ_fold_subgr"/>
</dbReference>
<feature type="domain" description="AAA+ ATPase" evidence="2">
    <location>
        <begin position="215"/>
        <end position="400"/>
    </location>
</feature>
<evidence type="ECO:0000313" key="4">
    <source>
        <dbReference type="Proteomes" id="UP000322267"/>
    </source>
</evidence>
<dbReference type="InterPro" id="IPR000523">
    <property type="entry name" value="Mg_chelatse_chII-like_cat_dom"/>
</dbReference>
<dbReference type="InterPro" id="IPR045006">
    <property type="entry name" value="CHLI-like"/>
</dbReference>
<dbReference type="SMART" id="SM00382">
    <property type="entry name" value="AAA"/>
    <property type="match status" value="1"/>
</dbReference>
<dbReference type="AlphaFoldDB" id="A0A5D4NWA9"/>
<dbReference type="InterPro" id="IPR027417">
    <property type="entry name" value="P-loop_NTPase"/>
</dbReference>
<dbReference type="PANTHER" id="PTHR32039">
    <property type="entry name" value="MAGNESIUM-CHELATASE SUBUNIT CHLI"/>
    <property type="match status" value="1"/>
</dbReference>
<dbReference type="Gene3D" id="3.30.230.10">
    <property type="match status" value="1"/>
</dbReference>
<dbReference type="OrthoDB" id="9813147at2"/>
<dbReference type="Pfam" id="PF13335">
    <property type="entry name" value="Mg_chelatase_C"/>
    <property type="match status" value="1"/>
</dbReference>
<evidence type="ECO:0000256" key="1">
    <source>
        <dbReference type="ARBA" id="ARBA00006354"/>
    </source>
</evidence>
<comment type="similarity">
    <text evidence="1">Belongs to the Mg-chelatase subunits D/I family. ComM subfamily.</text>
</comment>
<dbReference type="InterPro" id="IPR020568">
    <property type="entry name" value="Ribosomal_Su5_D2-typ_SF"/>
</dbReference>
<name>A0A5D4NWA9_9BACI</name>
<reference evidence="3 4" key="1">
    <citation type="submission" date="2019-08" db="EMBL/GenBank/DDBJ databases">
        <title>Bacillus genomes from the desert of Cuatro Cienegas, Coahuila.</title>
        <authorList>
            <person name="Olmedo-Alvarez G."/>
        </authorList>
    </citation>
    <scope>NUCLEOTIDE SEQUENCE [LARGE SCALE GENOMIC DNA]</scope>
    <source>
        <strain evidence="3 4">CH34_1T</strain>
    </source>
</reference>
<protein>
    <submittedName>
        <fullName evidence="3">YifB family Mg chelatase-like AAA ATPase</fullName>
    </submittedName>
</protein>
<gene>
    <name evidence="3" type="ORF">FZC78_07605</name>
</gene>
<comment type="caution">
    <text evidence="3">The sequence shown here is derived from an EMBL/GenBank/DDBJ whole genome shotgun (WGS) entry which is preliminary data.</text>
</comment>
<dbReference type="SUPFAM" id="SSF54211">
    <property type="entry name" value="Ribosomal protein S5 domain 2-like"/>
    <property type="match status" value="1"/>
</dbReference>
<dbReference type="RefSeq" id="WP_148939052.1">
    <property type="nucleotide sequence ID" value="NZ_VTEI01000003.1"/>
</dbReference>
<evidence type="ECO:0000259" key="2">
    <source>
        <dbReference type="SMART" id="SM00382"/>
    </source>
</evidence>
<dbReference type="Proteomes" id="UP000322267">
    <property type="component" value="Unassembled WGS sequence"/>
</dbReference>
<organism evidence="3 4">
    <name type="scientific">Rossellomorea vietnamensis</name>
    <dbReference type="NCBI Taxonomy" id="218284"/>
    <lineage>
        <taxon>Bacteria</taxon>
        <taxon>Bacillati</taxon>
        <taxon>Bacillota</taxon>
        <taxon>Bacilli</taxon>
        <taxon>Bacillales</taxon>
        <taxon>Bacillaceae</taxon>
        <taxon>Rossellomorea</taxon>
    </lineage>
</organism>
<evidence type="ECO:0000313" key="3">
    <source>
        <dbReference type="EMBL" id="TYS17718.1"/>
    </source>
</evidence>
<dbReference type="Pfam" id="PF13541">
    <property type="entry name" value="ChlI"/>
    <property type="match status" value="1"/>
</dbReference>
<dbReference type="Pfam" id="PF01078">
    <property type="entry name" value="Mg_chelatase"/>
    <property type="match status" value="1"/>
</dbReference>
<dbReference type="InterPro" id="IPR003593">
    <property type="entry name" value="AAA+_ATPase"/>
</dbReference>
<proteinExistence type="inferred from homology"/>
<dbReference type="NCBIfam" id="TIGR00368">
    <property type="entry name" value="YifB family Mg chelatase-like AAA ATPase"/>
    <property type="match status" value="1"/>
</dbReference>
<dbReference type="GO" id="GO:0005524">
    <property type="term" value="F:ATP binding"/>
    <property type="evidence" value="ECO:0007669"/>
    <property type="project" value="InterPro"/>
</dbReference>
<dbReference type="PANTHER" id="PTHR32039:SF7">
    <property type="entry name" value="COMPETENCE PROTEIN COMM"/>
    <property type="match status" value="1"/>
</dbReference>
<dbReference type="SUPFAM" id="SSF52540">
    <property type="entry name" value="P-loop containing nucleoside triphosphate hydrolases"/>
    <property type="match status" value="1"/>
</dbReference>
<sequence>MTSKVTSVGLKGLEGYRVGGEVRISQDTESMVIVGLPDASVKESRERVLASLAHFDLDVTDRKVVVNLSPSDQKKNGALFDLAIAVAALKELGEVKCEIPADTAFVGGLSLDGSVVSGEGILPAIIAAKGLGIRLIYLPDDPALPFHMLQEVECVVVRHIEEVVGHLEGQESLLLSPRSISERAFIANPGSFQKDFCHVIGHDGAKRALEIAAAGGHNVLMNGPPGCGKSLLAETFPSILPPLSNKALLEVMSLYQIAGEKRLRDLSAPFRHPHHSASAVAIIGGGSNPRPGEISLAHQGVLFLDEIAEFSKKTLDMLRQPLETGEVTISRAHSMTYPSSFILVGAMNPCPCGYLGSPHHYCTCSQKQIQAYRNRLSGPIYDRMDILLSLQLVNVNKPSHVKESSADIRKRVEAAHLEQFDRYGEEVSNSNVPFEKMMAASPLSNEQRQLLTRVSSKQNWSNRVQIKIIRLARTISDLAGEEQLSDGAIWEAMKLRRWDMNKPHLIARENKYAFQKESSYT</sequence>